<keyword evidence="2" id="KW-1185">Reference proteome</keyword>
<organism evidence="1 2">
    <name type="scientific">Bacillus oleivorans</name>
    <dbReference type="NCBI Taxonomy" id="1448271"/>
    <lineage>
        <taxon>Bacteria</taxon>
        <taxon>Bacillati</taxon>
        <taxon>Bacillota</taxon>
        <taxon>Bacilli</taxon>
        <taxon>Bacillales</taxon>
        <taxon>Bacillaceae</taxon>
        <taxon>Bacillus</taxon>
    </lineage>
</organism>
<dbReference type="EMBL" id="OAOP01000006">
    <property type="protein sequence ID" value="SNX72346.1"/>
    <property type="molecule type" value="Genomic_DNA"/>
</dbReference>
<dbReference type="OrthoDB" id="2934265at2"/>
<sequence>MQTAQQTMVSIPFPSVWGIHAAIAGRPIVWGVLTINSITDNRVIGTVNFRGTPIPINGSWDENTKQIRFDSSYATFYGNLAIFDDPQIRIRHFILNGRLIMKPPSLQAGEYGTWVATTDRTLTGYPVSSSTLPPVGVFLTSNILSQLQQNYGRY</sequence>
<protein>
    <submittedName>
        <fullName evidence="1">Uncharacterized protein</fullName>
    </submittedName>
</protein>
<evidence type="ECO:0000313" key="1">
    <source>
        <dbReference type="EMBL" id="SNX72346.1"/>
    </source>
</evidence>
<gene>
    <name evidence="1" type="ORF">SAMN05877753_10634</name>
</gene>
<dbReference type="Proteomes" id="UP000219546">
    <property type="component" value="Unassembled WGS sequence"/>
</dbReference>
<accession>A0A285CZ65</accession>
<dbReference type="RefSeq" id="WP_026677827.1">
    <property type="nucleotide sequence ID" value="NZ_JBEPMQ010000005.1"/>
</dbReference>
<name>A0A285CZ65_9BACI</name>
<reference evidence="1 2" key="1">
    <citation type="submission" date="2017-08" db="EMBL/GenBank/DDBJ databases">
        <authorList>
            <person name="de Groot N.N."/>
        </authorList>
    </citation>
    <scope>NUCLEOTIDE SEQUENCE [LARGE SCALE GENOMIC DNA]</scope>
    <source>
        <strain evidence="1 2">JC228</strain>
    </source>
</reference>
<dbReference type="AlphaFoldDB" id="A0A285CZ65"/>
<evidence type="ECO:0000313" key="2">
    <source>
        <dbReference type="Proteomes" id="UP000219546"/>
    </source>
</evidence>
<proteinExistence type="predicted"/>